<evidence type="ECO:0000313" key="2">
    <source>
        <dbReference type="Proteomes" id="UP000280792"/>
    </source>
</evidence>
<name>A0A3P3VNU6_9GAMM</name>
<dbReference type="EMBL" id="QWEZ01000001">
    <property type="protein sequence ID" value="RRJ84375.1"/>
    <property type="molecule type" value="Genomic_DNA"/>
</dbReference>
<proteinExistence type="predicted"/>
<dbReference type="RefSeq" id="WP_125014804.1">
    <property type="nucleotide sequence ID" value="NZ_QWEZ01000001.1"/>
</dbReference>
<comment type="caution">
    <text evidence="1">The sequence shown here is derived from an EMBL/GenBank/DDBJ whole genome shotgun (WGS) entry which is preliminary data.</text>
</comment>
<reference evidence="1 2" key="1">
    <citation type="submission" date="2018-08" db="EMBL/GenBank/DDBJ databases">
        <authorList>
            <person name="Khan S.A."/>
        </authorList>
    </citation>
    <scope>NUCLEOTIDE SEQUENCE [LARGE SCALE GENOMIC DNA]</scope>
    <source>
        <strain evidence="1 2">GTF-13</strain>
    </source>
</reference>
<gene>
    <name evidence="1" type="ORF">D0544_04510</name>
</gene>
<keyword evidence="2" id="KW-1185">Reference proteome</keyword>
<dbReference type="InterPro" id="IPR009858">
    <property type="entry name" value="DUF1415"/>
</dbReference>
<reference evidence="1 2" key="2">
    <citation type="submission" date="2018-12" db="EMBL/GenBank/DDBJ databases">
        <title>Simiduia agarivorans gen. nov., sp. nov., a marine, agarolytic bacterium isolated from shallow coastal water from Keelung, Taiwan.</title>
        <authorList>
            <person name="Shieh W.Y."/>
        </authorList>
    </citation>
    <scope>NUCLEOTIDE SEQUENCE [LARGE SCALE GENOMIC DNA]</scope>
    <source>
        <strain evidence="1 2">GTF-13</strain>
    </source>
</reference>
<evidence type="ECO:0000313" key="1">
    <source>
        <dbReference type="EMBL" id="RRJ84375.1"/>
    </source>
</evidence>
<dbReference type="Proteomes" id="UP000280792">
    <property type="component" value="Unassembled WGS sequence"/>
</dbReference>
<sequence>MNSPQSVTQATSDSHPAVPITRNWVERVVVGLNFCPFAKREFELGRINYRVMPVDVDEALLLMLNECQRLEEEPEIETTLLIFSNSLQDFDDFLVVIDIANQLLEEQGYEGVFQLASFHPDYRFAGCSEEDPANFTNRSPYPMLHLLREASLTRVLEKHTDPESIPATNMERARTLGVGQLNALLAGCSQPEA</sequence>
<accession>A0A3P3VNU6</accession>
<dbReference type="Pfam" id="PF07209">
    <property type="entry name" value="DUF1415"/>
    <property type="match status" value="1"/>
</dbReference>
<dbReference type="AlphaFoldDB" id="A0A3P3VNU6"/>
<organism evidence="1 2">
    <name type="scientific">Aestuariirhabdus litorea</name>
    <dbReference type="NCBI Taxonomy" id="2528527"/>
    <lineage>
        <taxon>Bacteria</taxon>
        <taxon>Pseudomonadati</taxon>
        <taxon>Pseudomonadota</taxon>
        <taxon>Gammaproteobacteria</taxon>
        <taxon>Oceanospirillales</taxon>
        <taxon>Aestuariirhabdaceae</taxon>
        <taxon>Aestuariirhabdus</taxon>
    </lineage>
</organism>
<protein>
    <submittedName>
        <fullName evidence="1">DUF1415 domain-containing protein</fullName>
    </submittedName>
</protein>